<evidence type="ECO:0000313" key="2">
    <source>
        <dbReference type="Proteomes" id="UP000298656"/>
    </source>
</evidence>
<dbReference type="KEGG" id="tvl:FAZ95_23875"/>
<keyword evidence="2" id="KW-1185">Reference proteome</keyword>
<gene>
    <name evidence="1" type="primary">hpnC</name>
    <name evidence="1" type="ORF">FAZ95_23875</name>
</gene>
<organism evidence="1 2">
    <name type="scientific">Trinickia violacea</name>
    <dbReference type="NCBI Taxonomy" id="2571746"/>
    <lineage>
        <taxon>Bacteria</taxon>
        <taxon>Pseudomonadati</taxon>
        <taxon>Pseudomonadota</taxon>
        <taxon>Betaproteobacteria</taxon>
        <taxon>Burkholderiales</taxon>
        <taxon>Burkholderiaceae</taxon>
        <taxon>Trinickia</taxon>
    </lineage>
</organism>
<dbReference type="RefSeq" id="WP_137334995.1">
    <property type="nucleotide sequence ID" value="NZ_CP040078.1"/>
</dbReference>
<dbReference type="GO" id="GO:0051996">
    <property type="term" value="F:squalene synthase [NAD(P)H] activity"/>
    <property type="evidence" value="ECO:0007669"/>
    <property type="project" value="UniProtKB-EC"/>
</dbReference>
<dbReference type="Gene3D" id="1.10.600.10">
    <property type="entry name" value="Farnesyl Diphosphate Synthase"/>
    <property type="match status" value="1"/>
</dbReference>
<dbReference type="Proteomes" id="UP000298656">
    <property type="component" value="Chromosome 2"/>
</dbReference>
<proteinExistence type="predicted"/>
<dbReference type="InterPro" id="IPR002060">
    <property type="entry name" value="Squ/phyt_synthse"/>
</dbReference>
<dbReference type="InterPro" id="IPR008949">
    <property type="entry name" value="Isoprenoid_synthase_dom_sf"/>
</dbReference>
<dbReference type="AlphaFoldDB" id="A0A4P8IT06"/>
<dbReference type="NCBIfam" id="TIGR03464">
    <property type="entry name" value="HpnC"/>
    <property type="match status" value="1"/>
</dbReference>
<dbReference type="InterPro" id="IPR017827">
    <property type="entry name" value="HSQ_synthase_HpnC"/>
</dbReference>
<protein>
    <submittedName>
        <fullName evidence="1">Squalene synthase HpnC</fullName>
        <ecNumber evidence="1">2.5.1.21</ecNumber>
    </submittedName>
</protein>
<keyword evidence="1" id="KW-0808">Transferase</keyword>
<sequence>MEVDPYEHDPVARFLLPKALRAPAGVIYHFVRTAAEIADVSSGSPAGRRARLADFRAGLDAAANGRAAAVHPLLFEKVAVVSAQHGVPLAPFYDLVASFEHDIDTTRYGNRAALAEYCNRSANPIGHLLLHLIGAATPANLAASDAICTSLQLVHLWQDVAIDWNNGHLYLPLADLARFGVTESQIARGTCNDAWRALMAHEIAYARSLMVRGAPLARRLPGRFGLELCSVVQGGLRILERIEQADYDVFRQRPVLETLDWCIIAARTAKMRLFGSVGVSALSFEGHA</sequence>
<name>A0A4P8IT06_9BURK</name>
<dbReference type="OrthoDB" id="9807580at2"/>
<reference evidence="1 2" key="1">
    <citation type="submission" date="2019-05" db="EMBL/GenBank/DDBJ databases">
        <title>Burkholderia sp. DHOD12, isolated from subtropical forest soil.</title>
        <authorList>
            <person name="Gao Z.-H."/>
            <person name="Qiu L.-H."/>
        </authorList>
    </citation>
    <scope>NUCLEOTIDE SEQUENCE [LARGE SCALE GENOMIC DNA]</scope>
    <source>
        <strain evidence="1 2">DHOD12</strain>
    </source>
</reference>
<dbReference type="EMBL" id="CP040078">
    <property type="protein sequence ID" value="QCP52222.1"/>
    <property type="molecule type" value="Genomic_DNA"/>
</dbReference>
<dbReference type="SUPFAM" id="SSF48576">
    <property type="entry name" value="Terpenoid synthases"/>
    <property type="match status" value="1"/>
</dbReference>
<dbReference type="EC" id="2.5.1.21" evidence="1"/>
<evidence type="ECO:0000313" key="1">
    <source>
        <dbReference type="EMBL" id="QCP52222.1"/>
    </source>
</evidence>
<dbReference type="GO" id="GO:0016114">
    <property type="term" value="P:terpenoid biosynthetic process"/>
    <property type="evidence" value="ECO:0007669"/>
    <property type="project" value="UniProtKB-ARBA"/>
</dbReference>
<dbReference type="PANTHER" id="PTHR31480">
    <property type="entry name" value="BIFUNCTIONAL LYCOPENE CYCLASE/PHYTOENE SYNTHASE"/>
    <property type="match status" value="1"/>
</dbReference>
<accession>A0A4P8IT06</accession>
<dbReference type="InterPro" id="IPR033904">
    <property type="entry name" value="Trans_IPPS_HH"/>
</dbReference>
<dbReference type="Pfam" id="PF00494">
    <property type="entry name" value="SQS_PSY"/>
    <property type="match status" value="1"/>
</dbReference>
<dbReference type="CDD" id="cd00683">
    <property type="entry name" value="Trans_IPPS_HH"/>
    <property type="match status" value="1"/>
</dbReference>
<dbReference type="GO" id="GO:0004311">
    <property type="term" value="F:geranylgeranyl diphosphate synthase activity"/>
    <property type="evidence" value="ECO:0007669"/>
    <property type="project" value="InterPro"/>
</dbReference>